<proteinExistence type="predicted"/>
<accession>A0A0H5E3G8</accession>
<sequence>MSYSGLDSSFYRPGGNYQLERQLSQDFELGALEQKMVSGRVAPEDTIDVALYLGQSYGRNATVASHPTLEFPIWNLRASAPDFQPPPEVWGPVYDGLLDLLPADIKGKLLEEMAKPYGERQDGFNALQNLLETAAKFMVMIELAARDIGPDSSAAKIREAYLNLPLESLTNLEGISSTVLSTALELLQGEGFAA</sequence>
<dbReference type="RefSeq" id="WP_098037616.1">
    <property type="nucleotide sequence ID" value="NZ_CWGJ01000006.1"/>
</dbReference>
<organism evidence="1 2">
    <name type="scientific">Estrella lausannensis</name>
    <dbReference type="NCBI Taxonomy" id="483423"/>
    <lineage>
        <taxon>Bacteria</taxon>
        <taxon>Pseudomonadati</taxon>
        <taxon>Chlamydiota</taxon>
        <taxon>Chlamydiia</taxon>
        <taxon>Parachlamydiales</taxon>
        <taxon>Candidatus Criblamydiaceae</taxon>
        <taxon>Estrella</taxon>
    </lineage>
</organism>
<gene>
    <name evidence="1" type="ORF">ELAC_0399</name>
</gene>
<name>A0A0H5E3G8_9BACT</name>
<protein>
    <submittedName>
        <fullName evidence="1">Uncharacterized protein</fullName>
    </submittedName>
</protein>
<keyword evidence="2" id="KW-1185">Reference proteome</keyword>
<dbReference type="Proteomes" id="UP000220251">
    <property type="component" value="Unassembled WGS sequence"/>
</dbReference>
<evidence type="ECO:0000313" key="2">
    <source>
        <dbReference type="Proteomes" id="UP000220251"/>
    </source>
</evidence>
<dbReference type="AlphaFoldDB" id="A0A0H5E3G8"/>
<reference evidence="2" key="1">
    <citation type="submission" date="2015-06" db="EMBL/GenBank/DDBJ databases">
        <authorList>
            <person name="Bertelli C."/>
        </authorList>
    </citation>
    <scope>NUCLEOTIDE SEQUENCE [LARGE SCALE GENOMIC DNA]</scope>
    <source>
        <strain evidence="2">CRIB-30</strain>
    </source>
</reference>
<evidence type="ECO:0000313" key="1">
    <source>
        <dbReference type="EMBL" id="CRX37760.1"/>
    </source>
</evidence>
<dbReference type="EMBL" id="CWGJ01000006">
    <property type="protein sequence ID" value="CRX37760.1"/>
    <property type="molecule type" value="Genomic_DNA"/>
</dbReference>